<dbReference type="Proteomes" id="UP000626982">
    <property type="component" value="Unassembled WGS sequence"/>
</dbReference>
<proteinExistence type="predicted"/>
<feature type="compositionally biased region" description="Basic and acidic residues" evidence="1">
    <location>
        <begin position="129"/>
        <end position="139"/>
    </location>
</feature>
<protein>
    <recommendedName>
        <fullName evidence="5">Lipopolysaccharide assembly protein A domain-containing protein</fullName>
    </recommendedName>
</protein>
<gene>
    <name evidence="3" type="ORF">GCM10010968_24940</name>
</gene>
<keyword evidence="2" id="KW-1133">Transmembrane helix</keyword>
<feature type="region of interest" description="Disordered" evidence="1">
    <location>
        <begin position="110"/>
        <end position="156"/>
    </location>
</feature>
<evidence type="ECO:0000256" key="1">
    <source>
        <dbReference type="SAM" id="MobiDB-lite"/>
    </source>
</evidence>
<keyword evidence="2" id="KW-0812">Transmembrane</keyword>
<reference evidence="4" key="1">
    <citation type="journal article" date="2019" name="Int. J. Syst. Evol. Microbiol.">
        <title>The Global Catalogue of Microorganisms (GCM) 10K type strain sequencing project: providing services to taxonomists for standard genome sequencing and annotation.</title>
        <authorList>
            <consortium name="The Broad Institute Genomics Platform"/>
            <consortium name="The Broad Institute Genome Sequencing Center for Infectious Disease"/>
            <person name="Wu L."/>
            <person name="Ma J."/>
        </authorList>
    </citation>
    <scope>NUCLEOTIDE SEQUENCE [LARGE SCALE GENOMIC DNA]</scope>
    <source>
        <strain evidence="4">CGMCC 1.6960</strain>
    </source>
</reference>
<sequence length="156" mass="16355">MDAPHDPAPHDDARNVEVQVRRSPKYGIFMAIGALVGILVAWAISSAMGPGVNAEGARVDTSPVVGLSLVVGFVVGGGLGGLVAILIDRRLSRRARTLVAEHVVVDEVVEAEPVEPERTDAVEGSFEPVQRRDADRDADGPGAEPGDAGTDRTRES</sequence>
<comment type="caution">
    <text evidence="3">The sequence shown here is derived from an EMBL/GenBank/DDBJ whole genome shotgun (WGS) entry which is preliminary data.</text>
</comment>
<feature type="transmembrane region" description="Helical" evidence="2">
    <location>
        <begin position="64"/>
        <end position="87"/>
    </location>
</feature>
<name>A0ABQ2KQ23_9MICO</name>
<accession>A0ABQ2KQ23</accession>
<keyword evidence="2" id="KW-0472">Membrane</keyword>
<evidence type="ECO:0008006" key="5">
    <source>
        <dbReference type="Google" id="ProtNLM"/>
    </source>
</evidence>
<evidence type="ECO:0000313" key="4">
    <source>
        <dbReference type="Proteomes" id="UP000626982"/>
    </source>
</evidence>
<keyword evidence="4" id="KW-1185">Reference proteome</keyword>
<organism evidence="3 4">
    <name type="scientific">Agrococcus terreus</name>
    <dbReference type="NCBI Taxonomy" id="574649"/>
    <lineage>
        <taxon>Bacteria</taxon>
        <taxon>Bacillati</taxon>
        <taxon>Actinomycetota</taxon>
        <taxon>Actinomycetes</taxon>
        <taxon>Micrococcales</taxon>
        <taxon>Microbacteriaceae</taxon>
        <taxon>Agrococcus</taxon>
    </lineage>
</organism>
<evidence type="ECO:0000313" key="3">
    <source>
        <dbReference type="EMBL" id="GGN88889.1"/>
    </source>
</evidence>
<dbReference type="EMBL" id="BMLM01000002">
    <property type="protein sequence ID" value="GGN88889.1"/>
    <property type="molecule type" value="Genomic_DNA"/>
</dbReference>
<dbReference type="RefSeq" id="WP_188718625.1">
    <property type="nucleotide sequence ID" value="NZ_BAABBD010000003.1"/>
</dbReference>
<feature type="transmembrane region" description="Helical" evidence="2">
    <location>
        <begin position="26"/>
        <end position="44"/>
    </location>
</feature>
<evidence type="ECO:0000256" key="2">
    <source>
        <dbReference type="SAM" id="Phobius"/>
    </source>
</evidence>